<evidence type="ECO:0000313" key="4">
    <source>
        <dbReference type="Proteomes" id="UP000596660"/>
    </source>
</evidence>
<sequence length="182" mass="19694">MEIMGKKLVSLMVVISMIMVIGELMEGVNGQEICGKNASVFLPCLPSLKEPNPKPPTKECCGTIKSCDLKCLCDFGRSSPLLPRYGIDKNLFLDGVMMQGSSGGNDDPLCGVPTSQYWSCVPTFLPKPEPPSRECCNALNGADFKCLCTVYKSPLLPKLGIDKNKLWLMMGLCGLPPCPSKV</sequence>
<dbReference type="SUPFAM" id="SSF47699">
    <property type="entry name" value="Bifunctional inhibitor/lipid-transfer protein/seed storage 2S albumin"/>
    <property type="match status" value="2"/>
</dbReference>
<dbReference type="PANTHER" id="PTHR33122">
    <property type="entry name" value="LIPID BINDING PROTEIN-RELATED"/>
    <property type="match status" value="1"/>
</dbReference>
<dbReference type="AlphaFoldDB" id="A0A803MFW2"/>
<dbReference type="GO" id="GO:0005504">
    <property type="term" value="F:fatty acid binding"/>
    <property type="evidence" value="ECO:0007669"/>
    <property type="project" value="InterPro"/>
</dbReference>
<dbReference type="Pfam" id="PF14368">
    <property type="entry name" value="LTP_2"/>
    <property type="match status" value="2"/>
</dbReference>
<dbReference type="InterPro" id="IPR036312">
    <property type="entry name" value="Bifun_inhib/LTP/seed_sf"/>
</dbReference>
<dbReference type="PANTHER" id="PTHR33122:SF60">
    <property type="entry name" value="LIPID-TRANSFER PROTEIN DIR1-RELATED"/>
    <property type="match status" value="1"/>
</dbReference>
<dbReference type="EnsemblPlants" id="AUR62028706-RA">
    <property type="protein sequence ID" value="AUR62028706-RA:cds"/>
    <property type="gene ID" value="AUR62028706"/>
</dbReference>
<dbReference type="Gene3D" id="1.10.110.10">
    <property type="entry name" value="Plant lipid-transfer and hydrophobic proteins"/>
    <property type="match status" value="2"/>
</dbReference>
<proteinExistence type="predicted"/>
<feature type="domain" description="Bifunctional inhibitor/plant lipid transfer protein/seed storage helical" evidence="2">
    <location>
        <begin position="17"/>
        <end position="78"/>
    </location>
</feature>
<dbReference type="Proteomes" id="UP000596660">
    <property type="component" value="Unplaced"/>
</dbReference>
<evidence type="ECO:0000256" key="1">
    <source>
        <dbReference type="SAM" id="SignalP"/>
    </source>
</evidence>
<protein>
    <recommendedName>
        <fullName evidence="2">Bifunctional inhibitor/plant lipid transfer protein/seed storage helical domain-containing protein</fullName>
    </recommendedName>
</protein>
<accession>A0A803MFW2</accession>
<feature type="chain" id="PRO_5031067138" description="Bifunctional inhibitor/plant lipid transfer protein/seed storage helical domain-containing protein" evidence="1">
    <location>
        <begin position="31"/>
        <end position="182"/>
    </location>
</feature>
<dbReference type="InterPro" id="IPR016140">
    <property type="entry name" value="Bifunc_inhib/LTP/seed_store"/>
</dbReference>
<evidence type="ECO:0000259" key="2">
    <source>
        <dbReference type="Pfam" id="PF14368"/>
    </source>
</evidence>
<organism evidence="3 4">
    <name type="scientific">Chenopodium quinoa</name>
    <name type="common">Quinoa</name>
    <dbReference type="NCBI Taxonomy" id="63459"/>
    <lineage>
        <taxon>Eukaryota</taxon>
        <taxon>Viridiplantae</taxon>
        <taxon>Streptophyta</taxon>
        <taxon>Embryophyta</taxon>
        <taxon>Tracheophyta</taxon>
        <taxon>Spermatophyta</taxon>
        <taxon>Magnoliopsida</taxon>
        <taxon>eudicotyledons</taxon>
        <taxon>Gunneridae</taxon>
        <taxon>Pentapetalae</taxon>
        <taxon>Caryophyllales</taxon>
        <taxon>Chenopodiaceae</taxon>
        <taxon>Chenopodioideae</taxon>
        <taxon>Atripliceae</taxon>
        <taxon>Chenopodium</taxon>
    </lineage>
</organism>
<reference evidence="3" key="1">
    <citation type="journal article" date="2017" name="Nature">
        <title>The genome of Chenopodium quinoa.</title>
        <authorList>
            <person name="Jarvis D.E."/>
            <person name="Ho Y.S."/>
            <person name="Lightfoot D.J."/>
            <person name="Schmoeckel S.M."/>
            <person name="Li B."/>
            <person name="Borm T.J.A."/>
            <person name="Ohyanagi H."/>
            <person name="Mineta K."/>
            <person name="Michell C.T."/>
            <person name="Saber N."/>
            <person name="Kharbatia N.M."/>
            <person name="Rupper R.R."/>
            <person name="Sharp A.R."/>
            <person name="Dally N."/>
            <person name="Boughton B.A."/>
            <person name="Woo Y.H."/>
            <person name="Gao G."/>
            <person name="Schijlen E.G.W.M."/>
            <person name="Guo X."/>
            <person name="Momin A.A."/>
            <person name="Negrao S."/>
            <person name="Al-Babili S."/>
            <person name="Gehring C."/>
            <person name="Roessner U."/>
            <person name="Jung C."/>
            <person name="Murphy K."/>
            <person name="Arold S.T."/>
            <person name="Gojobori T."/>
            <person name="van der Linden C.G."/>
            <person name="van Loo E.N."/>
            <person name="Jellen E.N."/>
            <person name="Maughan P.J."/>
            <person name="Tester M."/>
        </authorList>
    </citation>
    <scope>NUCLEOTIDE SEQUENCE [LARGE SCALE GENOMIC DNA]</scope>
    <source>
        <strain evidence="3">cv. PI 614886</strain>
    </source>
</reference>
<dbReference type="Gramene" id="AUR62028706-RA">
    <property type="protein sequence ID" value="AUR62028706-RA:cds"/>
    <property type="gene ID" value="AUR62028706"/>
</dbReference>
<feature type="signal peptide" evidence="1">
    <location>
        <begin position="1"/>
        <end position="30"/>
    </location>
</feature>
<feature type="domain" description="Bifunctional inhibitor/plant lipid transfer protein/seed storage helical" evidence="2">
    <location>
        <begin position="100"/>
        <end position="178"/>
    </location>
</feature>
<keyword evidence="4" id="KW-1185">Reference proteome</keyword>
<name>A0A803MFW2_CHEQI</name>
<dbReference type="GO" id="GO:0009627">
    <property type="term" value="P:systemic acquired resistance"/>
    <property type="evidence" value="ECO:0007669"/>
    <property type="project" value="InterPro"/>
</dbReference>
<keyword evidence="1" id="KW-0732">Signal</keyword>
<dbReference type="InterPro" id="IPR039265">
    <property type="entry name" value="DIR1-like"/>
</dbReference>
<evidence type="ECO:0000313" key="3">
    <source>
        <dbReference type="EnsemblPlants" id="AUR62028706-RA:cds"/>
    </source>
</evidence>
<reference evidence="3" key="2">
    <citation type="submission" date="2021-03" db="UniProtKB">
        <authorList>
            <consortium name="EnsemblPlants"/>
        </authorList>
    </citation>
    <scope>IDENTIFICATION</scope>
</reference>